<dbReference type="Gene3D" id="3.40.50.1010">
    <property type="entry name" value="5'-nuclease"/>
    <property type="match status" value="1"/>
</dbReference>
<comment type="caution">
    <text evidence="2">The sequence shown here is derived from an EMBL/GenBank/DDBJ whole genome shotgun (WGS) entry which is preliminary data.</text>
</comment>
<gene>
    <name evidence="2" type="ORF">OC25_05040</name>
</gene>
<dbReference type="InterPro" id="IPR002716">
    <property type="entry name" value="PIN_dom"/>
</dbReference>
<protein>
    <recommendedName>
        <fullName evidence="1">PIN domain-containing protein</fullName>
    </recommendedName>
</protein>
<evidence type="ECO:0000313" key="3">
    <source>
        <dbReference type="Proteomes" id="UP000031246"/>
    </source>
</evidence>
<dbReference type="InterPro" id="IPR052919">
    <property type="entry name" value="TA_system_RNase"/>
</dbReference>
<dbReference type="InterPro" id="IPR029060">
    <property type="entry name" value="PIN-like_dom_sf"/>
</dbReference>
<dbReference type="InterPro" id="IPR041705">
    <property type="entry name" value="PIN_Sll0205"/>
</dbReference>
<dbReference type="Proteomes" id="UP000031246">
    <property type="component" value="Unassembled WGS sequence"/>
</dbReference>
<sequence>MNILIDTHIVIWFITNDAKLPKRLKRIIEDSNNKCFVSIATYWELSIKYSLGRLILNSSIEEFFNITEASGFDILPITLNHILQLTTLEHHHNDPFDRLIIAQSISENLSVASVDNYFTAYKRQMVQY</sequence>
<dbReference type="RefSeq" id="WP_039472444.1">
    <property type="nucleotide sequence ID" value="NZ_JSYN01000004.1"/>
</dbReference>
<evidence type="ECO:0000313" key="2">
    <source>
        <dbReference type="EMBL" id="KIA95916.1"/>
    </source>
</evidence>
<proteinExistence type="predicted"/>
<dbReference type="PANTHER" id="PTHR36173:SF2">
    <property type="entry name" value="RIBONUCLEASE VAPC16"/>
    <property type="match status" value="1"/>
</dbReference>
<evidence type="ECO:0000259" key="1">
    <source>
        <dbReference type="Pfam" id="PF01850"/>
    </source>
</evidence>
<keyword evidence="3" id="KW-1185">Reference proteome</keyword>
<dbReference type="PANTHER" id="PTHR36173">
    <property type="entry name" value="RIBONUCLEASE VAPC16-RELATED"/>
    <property type="match status" value="1"/>
</dbReference>
<reference evidence="2 3" key="1">
    <citation type="submission" date="2014-10" db="EMBL/GenBank/DDBJ databases">
        <title>Pedobacter Kyungheensis.</title>
        <authorList>
            <person name="Anderson B.M."/>
            <person name="Newman J.D."/>
        </authorList>
    </citation>
    <scope>NUCLEOTIDE SEQUENCE [LARGE SCALE GENOMIC DNA]</scope>
    <source>
        <strain evidence="2 3">KACC 16221</strain>
    </source>
</reference>
<dbReference type="Pfam" id="PF01850">
    <property type="entry name" value="PIN"/>
    <property type="match status" value="1"/>
</dbReference>
<dbReference type="OrthoDB" id="9798990at2"/>
<organism evidence="2 3">
    <name type="scientific">Pedobacter kyungheensis</name>
    <dbReference type="NCBI Taxonomy" id="1069985"/>
    <lineage>
        <taxon>Bacteria</taxon>
        <taxon>Pseudomonadati</taxon>
        <taxon>Bacteroidota</taxon>
        <taxon>Sphingobacteriia</taxon>
        <taxon>Sphingobacteriales</taxon>
        <taxon>Sphingobacteriaceae</taxon>
        <taxon>Pedobacter</taxon>
    </lineage>
</organism>
<dbReference type="SUPFAM" id="SSF88723">
    <property type="entry name" value="PIN domain-like"/>
    <property type="match status" value="1"/>
</dbReference>
<feature type="domain" description="PIN" evidence="1">
    <location>
        <begin position="3"/>
        <end position="122"/>
    </location>
</feature>
<accession>A0A0C1DE23</accession>
<name>A0A0C1DE23_9SPHI</name>
<dbReference type="EMBL" id="JSYN01000004">
    <property type="protein sequence ID" value="KIA95916.1"/>
    <property type="molecule type" value="Genomic_DNA"/>
</dbReference>
<dbReference type="AlphaFoldDB" id="A0A0C1DE23"/>
<dbReference type="CDD" id="cd09872">
    <property type="entry name" value="PIN_Sll0205-like"/>
    <property type="match status" value="1"/>
</dbReference>